<accession>A0A9X3IU40</accession>
<keyword evidence="2" id="KW-0472">Membrane</keyword>
<comment type="caution">
    <text evidence="3">The sequence shown here is derived from an EMBL/GenBank/DDBJ whole genome shotgun (WGS) entry which is preliminary data.</text>
</comment>
<feature type="compositionally biased region" description="Basic and acidic residues" evidence="1">
    <location>
        <begin position="477"/>
        <end position="489"/>
    </location>
</feature>
<feature type="compositionally biased region" description="Low complexity" evidence="1">
    <location>
        <begin position="467"/>
        <end position="476"/>
    </location>
</feature>
<organism evidence="3 4">
    <name type="scientific">Parathalassolituus penaei</name>
    <dbReference type="NCBI Taxonomy" id="2997323"/>
    <lineage>
        <taxon>Bacteria</taxon>
        <taxon>Pseudomonadati</taxon>
        <taxon>Pseudomonadota</taxon>
        <taxon>Gammaproteobacteria</taxon>
        <taxon>Oceanospirillales</taxon>
        <taxon>Oceanospirillaceae</taxon>
        <taxon>Parathalassolituus</taxon>
    </lineage>
</organism>
<protein>
    <submittedName>
        <fullName evidence="3">DUF748 domain-containing protein</fullName>
    </submittedName>
</protein>
<dbReference type="Proteomes" id="UP001150830">
    <property type="component" value="Unassembled WGS sequence"/>
</dbReference>
<dbReference type="Pfam" id="PF05359">
    <property type="entry name" value="DUF748"/>
    <property type="match status" value="1"/>
</dbReference>
<keyword evidence="4" id="KW-1185">Reference proteome</keyword>
<gene>
    <name evidence="3" type="ORF">OUO13_15360</name>
</gene>
<evidence type="ECO:0000313" key="3">
    <source>
        <dbReference type="EMBL" id="MCY0966564.1"/>
    </source>
</evidence>
<dbReference type="RefSeq" id="WP_283174768.1">
    <property type="nucleotide sequence ID" value="NZ_JAPNOA010000056.1"/>
</dbReference>
<dbReference type="InterPro" id="IPR008023">
    <property type="entry name" value="DUF748"/>
</dbReference>
<keyword evidence="2" id="KW-0812">Transmembrane</keyword>
<dbReference type="AlphaFoldDB" id="A0A9X3IU40"/>
<keyword evidence="2" id="KW-1133">Transmembrane helix</keyword>
<dbReference type="EMBL" id="JAPNOA010000056">
    <property type="protein sequence ID" value="MCY0966564.1"/>
    <property type="molecule type" value="Genomic_DNA"/>
</dbReference>
<evidence type="ECO:0000313" key="4">
    <source>
        <dbReference type="Proteomes" id="UP001150830"/>
    </source>
</evidence>
<feature type="transmembrane region" description="Helical" evidence="2">
    <location>
        <begin position="25"/>
        <end position="51"/>
    </location>
</feature>
<reference evidence="3" key="1">
    <citation type="submission" date="2022-11" db="EMBL/GenBank/DDBJ databases">
        <title>Parathalassolutuus dongxingensis gen. nov., sp. nov., a novel member of family Oceanospirillaceae isolated from a coastal shrimp pond in Guangxi, China.</title>
        <authorList>
            <person name="Chen H."/>
        </authorList>
    </citation>
    <scope>NUCLEOTIDE SEQUENCE</scope>
    <source>
        <strain evidence="3">G-43</strain>
    </source>
</reference>
<name>A0A9X3IU40_9GAMM</name>
<sequence length="1052" mass="113977">MPTEQTHTPANGRPQGGRRRRRRSALFVVGRVVLGLLLFVAILLPVLWYLVPPYLVKKAQNWYAEQGEGYQLTIDRWDLAFWSGRLEVSGLVFNHPGKQGERSELGTLVLDLDTGRVVDGVVAISNFDLDGLHARAVRTANGIEALGLEFLATASADETAADGSVEQTLKEQLAALPAVELDSLHFTDIQLGWQQPKGSKNNLPRRAQVAIDDLALSDINTHSPDLINFSTQIRVQSLELEQPDPVRLLRPLTVVTHGKVEDWSDDKARRLRTDIELKGLDVLYKQQAHIQLGGARLAGVNATLKDQSAGMFLLEDLLVGERIATAATSAAPAVVANEQKIEVASGQASVPEQPAVAPLKGTDIHVAPEASKLPVQPKADTGSQKAAALETTLLSVSRYQVQRIEFSKNHLKTALHELQGVEVSSGSQDGYLIGATWLGPILASAEATSKASDTAAAADPAADATATAAADATGAEDASKAAEPKEDKAQPLPFEVDIAGIRMTGILVHWQQAGLEVGLAMGDNRIGAINSESVDPIELEGGMELRKLNVGAPLAPSSVHLQQPVTLVWKGDVRDWRRQPELNGDFSAQGLSMLVDDYIPVLADQIRLNGIRATAKLQEISSLVISGASVREQPAAGSDSLVGNTLLSVEEYKVPSIYFDGQMLTTGVNEIAAAQIRMQRDANGNIRFIPQRPNGQVVTSGKETTAENSTMLQFRIAGIQQREDKPSLVFWHDQAIKPEVRTDVTLDLLNLGVITNATLFASKRSDVQRAEFTAQVSLDEYNKNRFTGQIGLVGGDVDGHLGINVTQLNLVPLSPYVIDSIGYRVKKGMLRVNGDIDFDRGKMNGNATLRLKNSEFEPADERIIQNVSQQISMPVETALSLLKDKNNNLKMDLPITGSLDNPNVGINDILSQLSQTAVKTAAMYYLKQLLQPYTTVISVAQYAGEKLLAIRLDPLQFESGKAELTDEHRQYLGKVAEMMDTRTNLELQVCPFVSDSEVKNLGDKWGALADQRGRLIKAELAGFKDQRGSSLSGRVTLCGAQKGGKPRVELGL</sequence>
<proteinExistence type="predicted"/>
<evidence type="ECO:0000256" key="1">
    <source>
        <dbReference type="SAM" id="MobiDB-lite"/>
    </source>
</evidence>
<evidence type="ECO:0000256" key="2">
    <source>
        <dbReference type="SAM" id="Phobius"/>
    </source>
</evidence>
<feature type="region of interest" description="Disordered" evidence="1">
    <location>
        <begin position="467"/>
        <end position="491"/>
    </location>
</feature>